<organism evidence="1 2">
    <name type="scientific">Venturia inaequalis</name>
    <name type="common">Apple scab fungus</name>
    <dbReference type="NCBI Taxonomy" id="5025"/>
    <lineage>
        <taxon>Eukaryota</taxon>
        <taxon>Fungi</taxon>
        <taxon>Dikarya</taxon>
        <taxon>Ascomycota</taxon>
        <taxon>Pezizomycotina</taxon>
        <taxon>Dothideomycetes</taxon>
        <taxon>Pleosporomycetidae</taxon>
        <taxon>Venturiales</taxon>
        <taxon>Venturiaceae</taxon>
        <taxon>Venturia</taxon>
    </lineage>
</organism>
<name>A0A8H3V912_VENIN</name>
<sequence length="165" mass="17235">MALTGNTGATDAGCIHPVSPSGVKGAADTDNYACSSGIRIGNDPLLIMSSISTDNPTYESSLTSCTIVKSGTQETIYKHSPCPKSSTFLKLAARTTYQACVHTAVAVAKISVGFTWHVNSPGKTRRSLDDGKPLSEMFTIVGNSTADNAFRIVIGSDMGEATVLE</sequence>
<gene>
    <name evidence="1" type="ORF">EG328_010740</name>
</gene>
<dbReference type="AlphaFoldDB" id="A0A8H3V912"/>
<accession>A0A8H3V912</accession>
<proteinExistence type="predicted"/>
<evidence type="ECO:0000313" key="1">
    <source>
        <dbReference type="EMBL" id="KAE9982609.1"/>
    </source>
</evidence>
<protein>
    <submittedName>
        <fullName evidence="1">Uncharacterized protein</fullName>
    </submittedName>
</protein>
<evidence type="ECO:0000313" key="2">
    <source>
        <dbReference type="Proteomes" id="UP000447873"/>
    </source>
</evidence>
<dbReference type="EMBL" id="WNWS01000073">
    <property type="protein sequence ID" value="KAE9982609.1"/>
    <property type="molecule type" value="Genomic_DNA"/>
</dbReference>
<dbReference type="Proteomes" id="UP000447873">
    <property type="component" value="Unassembled WGS sequence"/>
</dbReference>
<comment type="caution">
    <text evidence="1">The sequence shown here is derived from an EMBL/GenBank/DDBJ whole genome shotgun (WGS) entry which is preliminary data.</text>
</comment>
<reference evidence="1 2" key="1">
    <citation type="submission" date="2018-12" db="EMBL/GenBank/DDBJ databases">
        <title>Venturia inaequalis Genome Resource.</title>
        <authorList>
            <person name="Lichtner F.J."/>
        </authorList>
    </citation>
    <scope>NUCLEOTIDE SEQUENCE [LARGE SCALE GENOMIC DNA]</scope>
    <source>
        <strain evidence="1 2">120213</strain>
    </source>
</reference>